<dbReference type="Gene3D" id="3.40.640.10">
    <property type="entry name" value="Type I PLP-dependent aspartate aminotransferase-like (Major domain)"/>
    <property type="match status" value="1"/>
</dbReference>
<dbReference type="InterPro" id="IPR051446">
    <property type="entry name" value="HTH_trans_reg/aminotransferase"/>
</dbReference>
<evidence type="ECO:0000313" key="7">
    <source>
        <dbReference type="EMBL" id="OOH95370.1"/>
    </source>
</evidence>
<organism evidence="7 8">
    <name type="scientific">Elizabethkingia meningoseptica</name>
    <name type="common">Chryseobacterium meningosepticum</name>
    <dbReference type="NCBI Taxonomy" id="238"/>
    <lineage>
        <taxon>Bacteria</taxon>
        <taxon>Pseudomonadati</taxon>
        <taxon>Bacteroidota</taxon>
        <taxon>Flavobacteriia</taxon>
        <taxon>Flavobacteriales</taxon>
        <taxon>Weeksellaceae</taxon>
        <taxon>Elizabethkingia</taxon>
    </lineage>
</organism>
<proteinExistence type="inferred from homology"/>
<dbReference type="InterPro" id="IPR004839">
    <property type="entry name" value="Aminotransferase_I/II_large"/>
</dbReference>
<evidence type="ECO:0000256" key="5">
    <source>
        <dbReference type="ARBA" id="ARBA00023163"/>
    </source>
</evidence>
<name>A0A1T3IJN9_ELIME</name>
<dbReference type="Proteomes" id="UP000188947">
    <property type="component" value="Unassembled WGS sequence"/>
</dbReference>
<evidence type="ECO:0000256" key="1">
    <source>
        <dbReference type="ARBA" id="ARBA00005384"/>
    </source>
</evidence>
<accession>A0A1T3IJN9</accession>
<dbReference type="GO" id="GO:0003677">
    <property type="term" value="F:DNA binding"/>
    <property type="evidence" value="ECO:0007669"/>
    <property type="project" value="UniProtKB-KW"/>
</dbReference>
<dbReference type="SUPFAM" id="SSF46785">
    <property type="entry name" value="Winged helix' DNA-binding domain"/>
    <property type="match status" value="1"/>
</dbReference>
<evidence type="ECO:0000259" key="6">
    <source>
        <dbReference type="PROSITE" id="PS50949"/>
    </source>
</evidence>
<reference evidence="7 8" key="1">
    <citation type="submission" date="2016-11" db="EMBL/GenBank/DDBJ databases">
        <title>Genome sequence and comparative genomic analysis of clinical strain Elizabethkingia meningoseptica 61421 PRCM.</title>
        <authorList>
            <person name="Wang M."/>
            <person name="Hu S."/>
            <person name="Cao L."/>
            <person name="Jiang T."/>
            <person name="Zhou Y."/>
            <person name="Ming D."/>
        </authorList>
    </citation>
    <scope>NUCLEOTIDE SEQUENCE [LARGE SCALE GENOMIC DNA]</scope>
    <source>
        <strain evidence="7 8">61421 PRCM</strain>
    </source>
</reference>
<keyword evidence="8" id="KW-1185">Reference proteome</keyword>
<dbReference type="EMBL" id="MPOG01000011">
    <property type="protein sequence ID" value="OOH95370.1"/>
    <property type="molecule type" value="Genomic_DNA"/>
</dbReference>
<comment type="caution">
    <text evidence="7">The sequence shown here is derived from an EMBL/GenBank/DDBJ whole genome shotgun (WGS) entry which is preliminary data.</text>
</comment>
<dbReference type="InterPro" id="IPR036390">
    <property type="entry name" value="WH_DNA-bd_sf"/>
</dbReference>
<dbReference type="SMART" id="SM00345">
    <property type="entry name" value="HTH_GNTR"/>
    <property type="match status" value="1"/>
</dbReference>
<dbReference type="CDD" id="cd00609">
    <property type="entry name" value="AAT_like"/>
    <property type="match status" value="1"/>
</dbReference>
<dbReference type="Pfam" id="PF00155">
    <property type="entry name" value="Aminotran_1_2"/>
    <property type="match status" value="1"/>
</dbReference>
<dbReference type="PANTHER" id="PTHR46577">
    <property type="entry name" value="HTH-TYPE TRANSCRIPTIONAL REGULATORY PROTEIN GABR"/>
    <property type="match status" value="1"/>
</dbReference>
<gene>
    <name evidence="7" type="ORF">BMF97_09900</name>
</gene>
<dbReference type="SUPFAM" id="SSF53383">
    <property type="entry name" value="PLP-dependent transferases"/>
    <property type="match status" value="1"/>
</dbReference>
<comment type="similarity">
    <text evidence="1">In the C-terminal section; belongs to the class-I pyridoxal-phosphate-dependent aminotransferase family.</text>
</comment>
<dbReference type="Pfam" id="PF00392">
    <property type="entry name" value="GntR"/>
    <property type="match status" value="1"/>
</dbReference>
<dbReference type="GO" id="GO:0003700">
    <property type="term" value="F:DNA-binding transcription factor activity"/>
    <property type="evidence" value="ECO:0007669"/>
    <property type="project" value="InterPro"/>
</dbReference>
<sequence length="477" mass="54013">MYISVFWASRMKDYKYTIFTSVIEENINKGILKPGDKLPSVRNIKQEFKLSTSSVQSGYDYLTFKGLVTGIPRQGYVVTKRIQQTDEPHPVPAPVPRDPVFRENIMLTSDQTRYSEFAPLNAAAPSGLFMPQKLILRTMQSVIREKGSALLRYYPANGSEELRDLLSRRSARHGALINPDELLVTDGALQALYIALAATTNPGDLVAVESPCVFSVLEVIASLRLKSIEIPVGYKEGFDTDYLENVCKKNPVKAIVLTPNFHNPTGILMTDNRKKEVLDIAERHHIPVIENDIYGDLYFGHSRPSTIKNFDTSGLVITYSSFSKTLAPGIRLGWLSAGQFFSKAERIKFSLGRSVSPFNQEVINKLLDSTAYERHLRTFRQQLEQQAMTLTDQFSHFFPDSYTHIPQGGYSIWSRLPAATDMEQFYQYCKKYHLQITPGKTFSFTNAYDHYFRAIFSQRITTSELNAIQSTGKAVFD</sequence>
<protein>
    <submittedName>
        <fullName evidence="7">GntR family transcriptional regulator</fullName>
    </submittedName>
</protein>
<dbReference type="AlphaFoldDB" id="A0A1T3IJN9"/>
<dbReference type="InterPro" id="IPR000524">
    <property type="entry name" value="Tscrpt_reg_HTH_GntR"/>
</dbReference>
<keyword evidence="3" id="KW-0805">Transcription regulation</keyword>
<dbReference type="STRING" id="238.BBD35_00525"/>
<feature type="domain" description="HTH gntR-type" evidence="6">
    <location>
        <begin position="13"/>
        <end position="81"/>
    </location>
</feature>
<dbReference type="GO" id="GO:0030170">
    <property type="term" value="F:pyridoxal phosphate binding"/>
    <property type="evidence" value="ECO:0007669"/>
    <property type="project" value="InterPro"/>
</dbReference>
<dbReference type="CDD" id="cd07377">
    <property type="entry name" value="WHTH_GntR"/>
    <property type="match status" value="1"/>
</dbReference>
<evidence type="ECO:0000256" key="3">
    <source>
        <dbReference type="ARBA" id="ARBA00023015"/>
    </source>
</evidence>
<dbReference type="InterPro" id="IPR015424">
    <property type="entry name" value="PyrdxlP-dep_Trfase"/>
</dbReference>
<keyword evidence="2" id="KW-0663">Pyridoxal phosphate</keyword>
<dbReference type="InterPro" id="IPR036388">
    <property type="entry name" value="WH-like_DNA-bd_sf"/>
</dbReference>
<evidence type="ECO:0000256" key="2">
    <source>
        <dbReference type="ARBA" id="ARBA00022898"/>
    </source>
</evidence>
<evidence type="ECO:0000313" key="8">
    <source>
        <dbReference type="Proteomes" id="UP000188947"/>
    </source>
</evidence>
<dbReference type="InterPro" id="IPR015422">
    <property type="entry name" value="PyrdxlP-dep_Trfase_small"/>
</dbReference>
<dbReference type="PANTHER" id="PTHR46577:SF2">
    <property type="entry name" value="TRANSCRIPTIONAL REGULATORY PROTEIN"/>
    <property type="match status" value="1"/>
</dbReference>
<dbReference type="InterPro" id="IPR015421">
    <property type="entry name" value="PyrdxlP-dep_Trfase_major"/>
</dbReference>
<dbReference type="Gene3D" id="3.90.1150.10">
    <property type="entry name" value="Aspartate Aminotransferase, domain 1"/>
    <property type="match status" value="1"/>
</dbReference>
<evidence type="ECO:0000256" key="4">
    <source>
        <dbReference type="ARBA" id="ARBA00023125"/>
    </source>
</evidence>
<dbReference type="eggNOG" id="COG1167">
    <property type="taxonomic scope" value="Bacteria"/>
</dbReference>
<keyword evidence="4" id="KW-0238">DNA-binding</keyword>
<keyword evidence="5" id="KW-0804">Transcription</keyword>
<dbReference type="PROSITE" id="PS50949">
    <property type="entry name" value="HTH_GNTR"/>
    <property type="match status" value="1"/>
</dbReference>
<dbReference type="Gene3D" id="1.10.10.10">
    <property type="entry name" value="Winged helix-like DNA-binding domain superfamily/Winged helix DNA-binding domain"/>
    <property type="match status" value="1"/>
</dbReference>